<protein>
    <recommendedName>
        <fullName evidence="3">Tocopherol cyclase</fullName>
    </recommendedName>
</protein>
<dbReference type="Proteomes" id="UP000836788">
    <property type="component" value="Chromosome 20"/>
</dbReference>
<gene>
    <name evidence="2" type="ORF">PTTT1_LOCUS30232</name>
</gene>
<name>A0A8J9S7U2_PHATR</name>
<dbReference type="Pfam" id="PF14249">
    <property type="entry name" value="Tocopherol_cycl"/>
    <property type="match status" value="1"/>
</dbReference>
<dbReference type="PANTHER" id="PTHR35309:SF4">
    <property type="entry name" value="TOCOPHEROL CYCLASE"/>
    <property type="match status" value="1"/>
</dbReference>
<organism evidence="2">
    <name type="scientific">Phaeodactylum tricornutum</name>
    <name type="common">Diatom</name>
    <dbReference type="NCBI Taxonomy" id="2850"/>
    <lineage>
        <taxon>Eukaryota</taxon>
        <taxon>Sar</taxon>
        <taxon>Stramenopiles</taxon>
        <taxon>Ochrophyta</taxon>
        <taxon>Bacillariophyta</taxon>
        <taxon>Bacillariophyceae</taxon>
        <taxon>Bacillariophycidae</taxon>
        <taxon>Naviculales</taxon>
        <taxon>Phaeodactylaceae</taxon>
        <taxon>Phaeodactylum</taxon>
    </lineage>
</organism>
<reference evidence="2" key="1">
    <citation type="submission" date="2022-02" db="EMBL/GenBank/DDBJ databases">
        <authorList>
            <person name="Giguere J D."/>
        </authorList>
    </citation>
    <scope>NUCLEOTIDE SEQUENCE</scope>
    <source>
        <strain evidence="2">CCAP 1055/1</strain>
    </source>
</reference>
<dbReference type="GO" id="GO:0009976">
    <property type="term" value="F:tocopherol cyclase activity"/>
    <property type="evidence" value="ECO:0007669"/>
    <property type="project" value="InterPro"/>
</dbReference>
<feature type="chain" id="PRO_5035427706" description="Tocopherol cyclase" evidence="1">
    <location>
        <begin position="26"/>
        <end position="515"/>
    </location>
</feature>
<dbReference type="PANTHER" id="PTHR35309">
    <property type="match status" value="1"/>
</dbReference>
<evidence type="ECO:0000313" key="2">
    <source>
        <dbReference type="EMBL" id="CAG9285797.1"/>
    </source>
</evidence>
<keyword evidence="1" id="KW-0732">Signal</keyword>
<proteinExistence type="predicted"/>
<dbReference type="EMBL" id="OU594961">
    <property type="protein sequence ID" value="CAG9285797.1"/>
    <property type="molecule type" value="Genomic_DNA"/>
</dbReference>
<dbReference type="InterPro" id="IPR025893">
    <property type="entry name" value="Tocopherol_cyclase"/>
</dbReference>
<feature type="signal peptide" evidence="1">
    <location>
        <begin position="1"/>
        <end position="25"/>
    </location>
</feature>
<accession>A0A8J9S7U2</accession>
<evidence type="ECO:0008006" key="3">
    <source>
        <dbReference type="Google" id="ProtNLM"/>
    </source>
</evidence>
<sequence length="515" mass="58532">MKLPLRLRCLGLFLSFLPSFPWVTPYGVKTSLRLPICSKICPRLQSVTLRGDRIVLLSESRNKAFPQQTPHSGRHFEPNHPAYRRRWLARIRARRRRFMEGWFYRLTLSEGVSFSIIVSIEDVSNPKSGLGLVCVQILGPDGGYLIQADKDDSKFWAHKSRQGLGNVFDYHRQYTEDNGIRVRTELTQDEWYNAVESGFQISPTEFVGRLRGYNGSIQNLTLGESFADTDPNMMCDFNFTVVPLCGWGDADGIQKSTGGWLSSYRVFDPHWQVTLADARASGQIMWNGKVYHFAQAPFYAEKNWGAALPPKWFWTQCNSFDGYNQLSVTAGGGIRSIPWGRKEALGMICVHFDGMFFEAVPWSGHMEWQVSTWGIWKLSGNSTFGSRPFAIEVTYECDPEKIPGLDFRAPTPDEGMVFFCRDTFVANTTLTLWELDWNVTTKSYFRKPGPPLIDRATSSQGGAEIGGGPWWSTWEATSVVKQPLKALLQIPARVQNYRRKRSQAWSAMSTEENSK</sequence>
<evidence type="ECO:0000256" key="1">
    <source>
        <dbReference type="SAM" id="SignalP"/>
    </source>
</evidence>
<dbReference type="AlphaFoldDB" id="A0A8J9S7U2"/>